<evidence type="ECO:0000256" key="1">
    <source>
        <dbReference type="ARBA" id="ARBA00004100"/>
    </source>
</evidence>
<evidence type="ECO:0000313" key="13">
    <source>
        <dbReference type="Proteomes" id="UP000494040"/>
    </source>
</evidence>
<dbReference type="SUPFAM" id="SSF81321">
    <property type="entry name" value="Family A G protein-coupled receptor-like"/>
    <property type="match status" value="1"/>
</dbReference>
<feature type="transmembrane region" description="Helical" evidence="10">
    <location>
        <begin position="192"/>
        <end position="218"/>
    </location>
</feature>
<reference evidence="12" key="1">
    <citation type="submission" date="2022-01" db="UniProtKB">
        <authorList>
            <consortium name="EnsemblMetazoa"/>
        </authorList>
    </citation>
    <scope>IDENTIFICATION</scope>
</reference>
<accession>A0A8I6SIK3</accession>
<comment type="function">
    <text evidence="1">Receptor for thyrotropin-releasing hormone (TRH). Upon ligand binding, this G-protein-coupled receptor triggers activation of the phosphatidylinositol (IP3)-calcium-protein kinase C (PKC) pathway.</text>
</comment>
<dbReference type="RefSeq" id="XP_024082534.1">
    <property type="nucleotide sequence ID" value="XM_024226766.1"/>
</dbReference>
<keyword evidence="5 9" id="KW-0812">Transmembrane</keyword>
<feature type="transmembrane region" description="Helical" evidence="10">
    <location>
        <begin position="150"/>
        <end position="172"/>
    </location>
</feature>
<keyword evidence="9" id="KW-0675">Receptor</keyword>
<dbReference type="Pfam" id="PF00001">
    <property type="entry name" value="7tm_1"/>
    <property type="match status" value="1"/>
</dbReference>
<dbReference type="OrthoDB" id="5987936at2759"/>
<feature type="transmembrane region" description="Helical" evidence="10">
    <location>
        <begin position="63"/>
        <end position="90"/>
    </location>
</feature>
<dbReference type="GO" id="GO:0016020">
    <property type="term" value="C:membrane"/>
    <property type="evidence" value="ECO:0007669"/>
    <property type="project" value="UniProtKB-SubCell"/>
</dbReference>
<keyword evidence="9" id="KW-0807">Transducer</keyword>
<dbReference type="InterPro" id="IPR017452">
    <property type="entry name" value="GPCR_Rhodpsn_7TM"/>
</dbReference>
<comment type="subcellular location">
    <subcellularLocation>
        <location evidence="2">Membrane</location>
    </subcellularLocation>
</comment>
<evidence type="ECO:0000256" key="10">
    <source>
        <dbReference type="SAM" id="Phobius"/>
    </source>
</evidence>
<dbReference type="PROSITE" id="PS50262">
    <property type="entry name" value="G_PROTEIN_RECEP_F1_2"/>
    <property type="match status" value="1"/>
</dbReference>
<keyword evidence="6 10" id="KW-1133">Transmembrane helix</keyword>
<dbReference type="EnsemblMetazoa" id="XM_024226766.1">
    <property type="protein sequence ID" value="XP_024082534.1"/>
    <property type="gene ID" value="LOC112126871"/>
</dbReference>
<dbReference type="InterPro" id="IPR000276">
    <property type="entry name" value="GPCR_Rhodpsn"/>
</dbReference>
<keyword evidence="13" id="KW-1185">Reference proteome</keyword>
<protein>
    <recommendedName>
        <fullName evidence="4">Thyrotropin-releasing hormone receptor</fullName>
    </recommendedName>
    <alternativeName>
        <fullName evidence="8">Thyroliberin receptor</fullName>
    </alternativeName>
</protein>
<dbReference type="PANTHER" id="PTHR46061:SF3">
    <property type="entry name" value="THYROTROPIN-RELEASING HORMONE RECEPTOR"/>
    <property type="match status" value="1"/>
</dbReference>
<dbReference type="PRINTS" id="PR00237">
    <property type="entry name" value="GPCRRHODOPSN"/>
</dbReference>
<evidence type="ECO:0000256" key="8">
    <source>
        <dbReference type="ARBA" id="ARBA00032251"/>
    </source>
</evidence>
<feature type="transmembrane region" description="Helical" evidence="10">
    <location>
        <begin position="110"/>
        <end position="129"/>
    </location>
</feature>
<keyword evidence="9" id="KW-0297">G-protein coupled receptor</keyword>
<dbReference type="GO" id="GO:0004997">
    <property type="term" value="F:thyrotropin-releasing hormone receptor activity"/>
    <property type="evidence" value="ECO:0007669"/>
    <property type="project" value="InterPro"/>
</dbReference>
<dbReference type="OMA" id="HMQARRI"/>
<evidence type="ECO:0000256" key="9">
    <source>
        <dbReference type="RuleBase" id="RU000688"/>
    </source>
</evidence>
<keyword evidence="7 10" id="KW-0472">Membrane</keyword>
<dbReference type="Gene3D" id="1.20.1070.10">
    <property type="entry name" value="Rhodopsin 7-helix transmembrane proteins"/>
    <property type="match status" value="1"/>
</dbReference>
<comment type="similarity">
    <text evidence="3 9">Belongs to the G-protein coupled receptor 1 family.</text>
</comment>
<dbReference type="GeneID" id="112126871"/>
<proteinExistence type="inferred from homology"/>
<dbReference type="PANTHER" id="PTHR46061">
    <property type="entry name" value="THYROTROPIN-RELEASING HORMONE RECEPTOR"/>
    <property type="match status" value="1"/>
</dbReference>
<dbReference type="Proteomes" id="UP000494040">
    <property type="component" value="Unassembled WGS sequence"/>
</dbReference>
<organism evidence="12 13">
    <name type="scientific">Cimex lectularius</name>
    <name type="common">Bed bug</name>
    <name type="synonym">Acanthia lectularia</name>
    <dbReference type="NCBI Taxonomy" id="79782"/>
    <lineage>
        <taxon>Eukaryota</taxon>
        <taxon>Metazoa</taxon>
        <taxon>Ecdysozoa</taxon>
        <taxon>Arthropoda</taxon>
        <taxon>Hexapoda</taxon>
        <taxon>Insecta</taxon>
        <taxon>Pterygota</taxon>
        <taxon>Neoptera</taxon>
        <taxon>Paraneoptera</taxon>
        <taxon>Hemiptera</taxon>
        <taxon>Heteroptera</taxon>
        <taxon>Panheteroptera</taxon>
        <taxon>Cimicomorpha</taxon>
        <taxon>Cimicidae</taxon>
        <taxon>Cimex</taxon>
    </lineage>
</organism>
<dbReference type="AlphaFoldDB" id="A0A8I6SIK3"/>
<evidence type="ECO:0000256" key="3">
    <source>
        <dbReference type="ARBA" id="ARBA00010663"/>
    </source>
</evidence>
<sequence length="250" mass="28060">MNLSDSNFSDCESDLSDPDFFSYRYRAIGTFFQGIIFVVGVLGNAMVVLVVSRVRALHSPTNCYLVSLAIADSVVLVASVPNEILSYYLVGNQWVWGDVGCSLFIFCQNLGINASSLSLVAFTVERYIAICHPMTAHKMCTTGRAKKITLAVWLTATVYCSPWLALTVTRPLKYRGYPDARECVFRWPRNQYLIVFFTDLVMFYVIPLVLSCILYCLISLTIVNRKVVSAEGNKRPKMLLDSTNTHSKTK</sequence>
<evidence type="ECO:0000256" key="6">
    <source>
        <dbReference type="ARBA" id="ARBA00022989"/>
    </source>
</evidence>
<dbReference type="InterPro" id="IPR002120">
    <property type="entry name" value="TRH_rcpt_1"/>
</dbReference>
<name>A0A8I6SIK3_CIMLE</name>
<dbReference type="PROSITE" id="PS00237">
    <property type="entry name" value="G_PROTEIN_RECEP_F1_1"/>
    <property type="match status" value="1"/>
</dbReference>
<evidence type="ECO:0000313" key="12">
    <source>
        <dbReference type="EnsemblMetazoa" id="XP_024082534.1"/>
    </source>
</evidence>
<dbReference type="KEGG" id="clec:112126871"/>
<evidence type="ECO:0000256" key="2">
    <source>
        <dbReference type="ARBA" id="ARBA00004370"/>
    </source>
</evidence>
<evidence type="ECO:0000259" key="11">
    <source>
        <dbReference type="PROSITE" id="PS50262"/>
    </source>
</evidence>
<feature type="domain" description="G-protein coupled receptors family 1 profile" evidence="11">
    <location>
        <begin position="43"/>
        <end position="250"/>
    </location>
</feature>
<feature type="transmembrane region" description="Helical" evidence="10">
    <location>
        <begin position="31"/>
        <end position="51"/>
    </location>
</feature>
<evidence type="ECO:0000256" key="4">
    <source>
        <dbReference type="ARBA" id="ARBA00018873"/>
    </source>
</evidence>
<evidence type="ECO:0000256" key="5">
    <source>
        <dbReference type="ARBA" id="ARBA00022692"/>
    </source>
</evidence>
<evidence type="ECO:0000256" key="7">
    <source>
        <dbReference type="ARBA" id="ARBA00023136"/>
    </source>
</evidence>